<organism evidence="4 5">
    <name type="scientific">Brassica cretica</name>
    <name type="common">Mustard</name>
    <dbReference type="NCBI Taxonomy" id="69181"/>
    <lineage>
        <taxon>Eukaryota</taxon>
        <taxon>Viridiplantae</taxon>
        <taxon>Streptophyta</taxon>
        <taxon>Embryophyta</taxon>
        <taxon>Tracheophyta</taxon>
        <taxon>Spermatophyta</taxon>
        <taxon>Magnoliopsida</taxon>
        <taxon>eudicotyledons</taxon>
        <taxon>Gunneridae</taxon>
        <taxon>Pentapetalae</taxon>
        <taxon>rosids</taxon>
        <taxon>malvids</taxon>
        <taxon>Brassicales</taxon>
        <taxon>Brassicaceae</taxon>
        <taxon>Brassiceae</taxon>
        <taxon>Brassica</taxon>
    </lineage>
</organism>
<dbReference type="SUPFAM" id="SSF56112">
    <property type="entry name" value="Protein kinase-like (PK-like)"/>
    <property type="match status" value="1"/>
</dbReference>
<feature type="domain" description="Protein kinase" evidence="3">
    <location>
        <begin position="1"/>
        <end position="188"/>
    </location>
</feature>
<evidence type="ECO:0000313" key="5">
    <source>
        <dbReference type="Proteomes" id="UP000712281"/>
    </source>
</evidence>
<comment type="caution">
    <text evidence="4">The sequence shown here is derived from an EMBL/GenBank/DDBJ whole genome shotgun (WGS) entry which is preliminary data.</text>
</comment>
<evidence type="ECO:0000256" key="1">
    <source>
        <dbReference type="ARBA" id="ARBA00005926"/>
    </source>
</evidence>
<dbReference type="Gene3D" id="1.10.510.10">
    <property type="entry name" value="Transferase(Phosphotransferase) domain 1"/>
    <property type="match status" value="1"/>
</dbReference>
<dbReference type="EC" id="2.7.11.1" evidence="2"/>
<name>A0A8S9L0X8_BRACR</name>
<dbReference type="GO" id="GO:0005524">
    <property type="term" value="F:ATP binding"/>
    <property type="evidence" value="ECO:0007669"/>
    <property type="project" value="InterPro"/>
</dbReference>
<dbReference type="GO" id="GO:0004674">
    <property type="term" value="F:protein serine/threonine kinase activity"/>
    <property type="evidence" value="ECO:0007669"/>
    <property type="project" value="UniProtKB-EC"/>
</dbReference>
<dbReference type="Pfam" id="PF00069">
    <property type="entry name" value="Pkinase"/>
    <property type="match status" value="1"/>
</dbReference>
<dbReference type="PROSITE" id="PS00108">
    <property type="entry name" value="PROTEIN_KINASE_ST"/>
    <property type="match status" value="1"/>
</dbReference>
<accession>A0A8S9L0X8</accession>
<sequence>MAAGVPNVKWFGVEGEYNVLVIDLLGPSLEDLFNFCSRKLSLKSVLMLADQMITRVEYFHSKSFLHRDLKPDNFLMGLGRRANQVYIIDFGLAKKYRDNTTHQHIPYRENKNLTGTARYASMNTHLGIAGSSRRVTSEELHYAGGGVRNSAVVSTTAGKRSSSTRKQYDSAMKGIETLQVSDERFHHR</sequence>
<dbReference type="InterPro" id="IPR000719">
    <property type="entry name" value="Prot_kinase_dom"/>
</dbReference>
<dbReference type="InterPro" id="IPR011009">
    <property type="entry name" value="Kinase-like_dom_sf"/>
</dbReference>
<dbReference type="Proteomes" id="UP000712281">
    <property type="component" value="Unassembled WGS sequence"/>
</dbReference>
<gene>
    <name evidence="4" type="ORF">F2Q68_00007981</name>
</gene>
<dbReference type="InterPro" id="IPR050235">
    <property type="entry name" value="CK1_Ser-Thr_kinase"/>
</dbReference>
<dbReference type="AlphaFoldDB" id="A0A8S9L0X8"/>
<evidence type="ECO:0000313" key="4">
    <source>
        <dbReference type="EMBL" id="KAF2599126.1"/>
    </source>
</evidence>
<evidence type="ECO:0000256" key="2">
    <source>
        <dbReference type="ARBA" id="ARBA00012513"/>
    </source>
</evidence>
<dbReference type="InterPro" id="IPR008271">
    <property type="entry name" value="Ser/Thr_kinase_AS"/>
</dbReference>
<comment type="similarity">
    <text evidence="1">Belongs to the protein kinase superfamily. CK1 Ser/Thr protein kinase family. Casein kinase I subfamily.</text>
</comment>
<dbReference type="PANTHER" id="PTHR11909">
    <property type="entry name" value="CASEIN KINASE-RELATED"/>
    <property type="match status" value="1"/>
</dbReference>
<dbReference type="EMBL" id="QGKW02000717">
    <property type="protein sequence ID" value="KAF2599126.1"/>
    <property type="molecule type" value="Genomic_DNA"/>
</dbReference>
<proteinExistence type="inferred from homology"/>
<dbReference type="PROSITE" id="PS50011">
    <property type="entry name" value="PROTEIN_KINASE_DOM"/>
    <property type="match status" value="1"/>
</dbReference>
<reference evidence="4" key="1">
    <citation type="submission" date="2019-12" db="EMBL/GenBank/DDBJ databases">
        <title>Genome sequencing and annotation of Brassica cretica.</title>
        <authorList>
            <person name="Studholme D.J."/>
            <person name="Sarris P.F."/>
        </authorList>
    </citation>
    <scope>NUCLEOTIDE SEQUENCE</scope>
    <source>
        <strain evidence="4">PFS-001/15</strain>
        <tissue evidence="4">Leaf</tissue>
    </source>
</reference>
<evidence type="ECO:0000259" key="3">
    <source>
        <dbReference type="PROSITE" id="PS50011"/>
    </source>
</evidence>
<protein>
    <recommendedName>
        <fullName evidence="2">non-specific serine/threonine protein kinase</fullName>
        <ecNumber evidence="2">2.7.11.1</ecNumber>
    </recommendedName>
</protein>